<evidence type="ECO:0000256" key="1">
    <source>
        <dbReference type="SAM" id="Phobius"/>
    </source>
</evidence>
<feature type="transmembrane region" description="Helical" evidence="1">
    <location>
        <begin position="161"/>
        <end position="181"/>
    </location>
</feature>
<dbReference type="Proteomes" id="UP000467132">
    <property type="component" value="Unassembled WGS sequence"/>
</dbReference>
<name>A0A845QTF9_9CLOT</name>
<evidence type="ECO:0000313" key="3">
    <source>
        <dbReference type="Proteomes" id="UP000467132"/>
    </source>
</evidence>
<dbReference type="PANTHER" id="PTHR37305:SF1">
    <property type="entry name" value="MEMBRANE PROTEIN"/>
    <property type="match status" value="1"/>
</dbReference>
<organism evidence="2 3">
    <name type="scientific">Senegalia massiliensis</name>
    <dbReference type="NCBI Taxonomy" id="1720316"/>
    <lineage>
        <taxon>Bacteria</taxon>
        <taxon>Bacillati</taxon>
        <taxon>Bacillota</taxon>
        <taxon>Clostridia</taxon>
        <taxon>Eubacteriales</taxon>
        <taxon>Clostridiaceae</taxon>
        <taxon>Senegalia</taxon>
    </lineage>
</organism>
<keyword evidence="1" id="KW-1133">Transmembrane helix</keyword>
<evidence type="ECO:0000313" key="2">
    <source>
        <dbReference type="EMBL" id="NBI05240.1"/>
    </source>
</evidence>
<gene>
    <name evidence="2" type="ORF">D3Z33_00035</name>
</gene>
<feature type="transmembrane region" description="Helical" evidence="1">
    <location>
        <begin position="193"/>
        <end position="217"/>
    </location>
</feature>
<feature type="transmembrane region" description="Helical" evidence="1">
    <location>
        <begin position="237"/>
        <end position="255"/>
    </location>
</feature>
<feature type="transmembrane region" description="Helical" evidence="1">
    <location>
        <begin position="70"/>
        <end position="94"/>
    </location>
</feature>
<dbReference type="EMBL" id="QXXA01000001">
    <property type="protein sequence ID" value="NBI05240.1"/>
    <property type="molecule type" value="Genomic_DNA"/>
</dbReference>
<keyword evidence="1" id="KW-0812">Transmembrane</keyword>
<dbReference type="Pfam" id="PF12730">
    <property type="entry name" value="ABC2_membrane_4"/>
    <property type="match status" value="1"/>
</dbReference>
<sequence length="261" mass="28832">MNKIIICVPIEIKKFLSSKTLLITMIGLMILPFVGGFFMIILKDPIVAQKMGIISTKAQILGSNADWPSYFSLLTQGISLGGLVVFGFVTSWVFGREYSDRTIKDLLALPISRNVIVISKFIVIFLWCMVLSRFVFLMGIFVGKIIRLPGWSLEVLFSSSIIFSICSLLTILLSTPVAFFASFGRGYLSPLGFMILTLILSQIVAAMGFGEFFPWSIPALASGIAGKGSAVLTNTSIVIVFLTYLIGLISTMFWWRYADQD</sequence>
<protein>
    <submittedName>
        <fullName evidence="2">Bacitracin ABC transporter permease</fullName>
    </submittedName>
</protein>
<reference evidence="2 3" key="1">
    <citation type="submission" date="2018-08" db="EMBL/GenBank/DDBJ databases">
        <title>Murine metabolic-syndrome-specific gut microbial biobank.</title>
        <authorList>
            <person name="Liu C."/>
        </authorList>
    </citation>
    <scope>NUCLEOTIDE SEQUENCE [LARGE SCALE GENOMIC DNA]</scope>
    <source>
        <strain evidence="2 3">583</strain>
    </source>
</reference>
<dbReference type="RefSeq" id="WP_160195760.1">
    <property type="nucleotide sequence ID" value="NZ_QXXA01000001.1"/>
</dbReference>
<accession>A0A845QTF9</accession>
<feature type="transmembrane region" description="Helical" evidence="1">
    <location>
        <begin position="21"/>
        <end position="42"/>
    </location>
</feature>
<dbReference type="AlphaFoldDB" id="A0A845QTF9"/>
<keyword evidence="1" id="KW-0472">Membrane</keyword>
<feature type="transmembrane region" description="Helical" evidence="1">
    <location>
        <begin position="115"/>
        <end position="141"/>
    </location>
</feature>
<dbReference type="PANTHER" id="PTHR37305">
    <property type="entry name" value="INTEGRAL MEMBRANE PROTEIN-RELATED"/>
    <property type="match status" value="1"/>
</dbReference>
<proteinExistence type="predicted"/>
<dbReference type="OrthoDB" id="4336274at2"/>
<comment type="caution">
    <text evidence="2">The sequence shown here is derived from an EMBL/GenBank/DDBJ whole genome shotgun (WGS) entry which is preliminary data.</text>
</comment>
<keyword evidence="3" id="KW-1185">Reference proteome</keyword>